<keyword evidence="1" id="KW-0539">Nucleus</keyword>
<dbReference type="OrthoDB" id="3525185at2759"/>
<dbReference type="Pfam" id="PF11951">
    <property type="entry name" value="Fungal_trans_2"/>
    <property type="match status" value="1"/>
</dbReference>
<feature type="domain" description="Zn(2)-C6 fungal-type" evidence="3">
    <location>
        <begin position="10"/>
        <end position="38"/>
    </location>
</feature>
<protein>
    <recommendedName>
        <fullName evidence="3">Zn(2)-C6 fungal-type domain-containing protein</fullName>
    </recommendedName>
</protein>
<dbReference type="PANTHER" id="PTHR38111:SF11">
    <property type="entry name" value="TRANSCRIPTION FACTOR DOMAIN-CONTAINING PROTEIN-RELATED"/>
    <property type="match status" value="1"/>
</dbReference>
<dbReference type="SUPFAM" id="SSF57701">
    <property type="entry name" value="Zn2/Cys6 DNA-binding domain"/>
    <property type="match status" value="1"/>
</dbReference>
<dbReference type="InterPro" id="IPR021858">
    <property type="entry name" value="Fun_TF"/>
</dbReference>
<dbReference type="EMBL" id="JAGMUU010000016">
    <property type="protein sequence ID" value="KAH7136838.1"/>
    <property type="molecule type" value="Genomic_DNA"/>
</dbReference>
<dbReference type="GO" id="GO:0000981">
    <property type="term" value="F:DNA-binding transcription factor activity, RNA polymerase II-specific"/>
    <property type="evidence" value="ECO:0007669"/>
    <property type="project" value="InterPro"/>
</dbReference>
<evidence type="ECO:0000256" key="2">
    <source>
        <dbReference type="SAM" id="MobiDB-lite"/>
    </source>
</evidence>
<keyword evidence="5" id="KW-1185">Reference proteome</keyword>
<dbReference type="Proteomes" id="UP000717696">
    <property type="component" value="Unassembled WGS sequence"/>
</dbReference>
<proteinExistence type="predicted"/>
<sequence length="537" mass="59995">MVGVPGRSKGCSTCRRRKKGCDKKVPFCGQCLALDIQCEGYERQPIWVNSKGNRQTAYTKPSSNSLPELSRSPESDPEPPTAVTLHDSFTRTARTQKYTGLFWADYLSGENGFSHKAFGTKKTQWLRVHEELCRTEATLQFMAMALSTATLGASNDDEDLKVKSLQAYGLAIKQLATSLKERGPNNDGVLAAVQLMRIFELLFGADPGSHDAGGPASQIQSFRRHVDGETALILSRGPNDTWSPSGRQLLADGRLHLITAYISRRRRSPFSQPEWKHAHSWRSVADSPLNKLLDTLVEIPGLLEDLDTLRRVSTSKESEQLHTSLVAKCQACELALLAWEVEMGDLLGMYDYTTTSETIPIPQNDDDLALLYLSHIYWMTCLMLYSTMGFCELENPRTRGHSTDLTTSVAQQMARTYAYRIAHSIYLLFRPPAGTYSAAAALFPLGQALRYLIMLETYGGQNILSNERLMLVQVFKQPFLGSIVGRFLRNLQSDDGINYGVEGIVGMRAVEYRARVWWCGLDRAGLPELIFEDPCLK</sequence>
<dbReference type="SMART" id="SM00066">
    <property type="entry name" value="GAL4"/>
    <property type="match status" value="1"/>
</dbReference>
<organism evidence="4 5">
    <name type="scientific">Dactylonectria estremocensis</name>
    <dbReference type="NCBI Taxonomy" id="1079267"/>
    <lineage>
        <taxon>Eukaryota</taxon>
        <taxon>Fungi</taxon>
        <taxon>Dikarya</taxon>
        <taxon>Ascomycota</taxon>
        <taxon>Pezizomycotina</taxon>
        <taxon>Sordariomycetes</taxon>
        <taxon>Hypocreomycetidae</taxon>
        <taxon>Hypocreales</taxon>
        <taxon>Nectriaceae</taxon>
        <taxon>Dactylonectria</taxon>
    </lineage>
</organism>
<comment type="caution">
    <text evidence="4">The sequence shown here is derived from an EMBL/GenBank/DDBJ whole genome shotgun (WGS) entry which is preliminary data.</text>
</comment>
<evidence type="ECO:0000313" key="5">
    <source>
        <dbReference type="Proteomes" id="UP000717696"/>
    </source>
</evidence>
<dbReference type="InterPro" id="IPR036864">
    <property type="entry name" value="Zn2-C6_fun-type_DNA-bd_sf"/>
</dbReference>
<accession>A0A9P9EG38</accession>
<dbReference type="PROSITE" id="PS50048">
    <property type="entry name" value="ZN2_CY6_FUNGAL_2"/>
    <property type="match status" value="1"/>
</dbReference>
<gene>
    <name evidence="4" type="ORF">B0J13DRAFT_597321</name>
</gene>
<dbReference type="GO" id="GO:0008270">
    <property type="term" value="F:zinc ion binding"/>
    <property type="evidence" value="ECO:0007669"/>
    <property type="project" value="InterPro"/>
</dbReference>
<reference evidence="4" key="1">
    <citation type="journal article" date="2021" name="Nat. Commun.">
        <title>Genetic determinants of endophytism in the Arabidopsis root mycobiome.</title>
        <authorList>
            <person name="Mesny F."/>
            <person name="Miyauchi S."/>
            <person name="Thiergart T."/>
            <person name="Pickel B."/>
            <person name="Atanasova L."/>
            <person name="Karlsson M."/>
            <person name="Huettel B."/>
            <person name="Barry K.W."/>
            <person name="Haridas S."/>
            <person name="Chen C."/>
            <person name="Bauer D."/>
            <person name="Andreopoulos W."/>
            <person name="Pangilinan J."/>
            <person name="LaButti K."/>
            <person name="Riley R."/>
            <person name="Lipzen A."/>
            <person name="Clum A."/>
            <person name="Drula E."/>
            <person name="Henrissat B."/>
            <person name="Kohler A."/>
            <person name="Grigoriev I.V."/>
            <person name="Martin F.M."/>
            <person name="Hacquard S."/>
        </authorList>
    </citation>
    <scope>NUCLEOTIDE SEQUENCE</scope>
    <source>
        <strain evidence="4">MPI-CAGE-AT-0021</strain>
    </source>
</reference>
<evidence type="ECO:0000259" key="3">
    <source>
        <dbReference type="PROSITE" id="PS50048"/>
    </source>
</evidence>
<dbReference type="PANTHER" id="PTHR38111">
    <property type="entry name" value="ZN(2)-C6 FUNGAL-TYPE DOMAIN-CONTAINING PROTEIN-RELATED"/>
    <property type="match status" value="1"/>
</dbReference>
<feature type="compositionally biased region" description="Polar residues" evidence="2">
    <location>
        <begin position="52"/>
        <end position="67"/>
    </location>
</feature>
<evidence type="ECO:0000256" key="1">
    <source>
        <dbReference type="ARBA" id="ARBA00023242"/>
    </source>
</evidence>
<dbReference type="Pfam" id="PF00172">
    <property type="entry name" value="Zn_clus"/>
    <property type="match status" value="1"/>
</dbReference>
<dbReference type="PROSITE" id="PS00463">
    <property type="entry name" value="ZN2_CY6_FUNGAL_1"/>
    <property type="match status" value="1"/>
</dbReference>
<evidence type="ECO:0000313" key="4">
    <source>
        <dbReference type="EMBL" id="KAH7136838.1"/>
    </source>
</evidence>
<feature type="region of interest" description="Disordered" evidence="2">
    <location>
        <begin position="52"/>
        <end position="84"/>
    </location>
</feature>
<dbReference type="InterPro" id="IPR053178">
    <property type="entry name" value="Osmoadaptation_assoc"/>
</dbReference>
<dbReference type="AlphaFoldDB" id="A0A9P9EG38"/>
<dbReference type="InterPro" id="IPR001138">
    <property type="entry name" value="Zn2Cys6_DnaBD"/>
</dbReference>
<dbReference type="Gene3D" id="4.10.240.10">
    <property type="entry name" value="Zn(2)-C6 fungal-type DNA-binding domain"/>
    <property type="match status" value="1"/>
</dbReference>
<name>A0A9P9EG38_9HYPO</name>
<dbReference type="CDD" id="cd00067">
    <property type="entry name" value="GAL4"/>
    <property type="match status" value="1"/>
</dbReference>